<comment type="caution">
    <text evidence="1">The sequence shown here is derived from an EMBL/GenBank/DDBJ whole genome shotgun (WGS) entry which is preliminary data.</text>
</comment>
<accession>A0A6V7UHT9</accession>
<dbReference type="Proteomes" id="UP000580250">
    <property type="component" value="Unassembled WGS sequence"/>
</dbReference>
<evidence type="ECO:0000313" key="2">
    <source>
        <dbReference type="Proteomes" id="UP000580250"/>
    </source>
</evidence>
<dbReference type="EMBL" id="CAJEWN010000064">
    <property type="protein sequence ID" value="CAD2157095.1"/>
    <property type="molecule type" value="Genomic_DNA"/>
</dbReference>
<proteinExistence type="predicted"/>
<gene>
    <name evidence="1" type="ORF">MENT_LOCUS12502</name>
</gene>
<protein>
    <submittedName>
        <fullName evidence="1">Uncharacterized protein</fullName>
    </submittedName>
</protein>
<name>A0A6V7UHT9_MELEN</name>
<organism evidence="1 2">
    <name type="scientific">Meloidogyne enterolobii</name>
    <name type="common">Root-knot nematode worm</name>
    <name type="synonym">Meloidogyne mayaguensis</name>
    <dbReference type="NCBI Taxonomy" id="390850"/>
    <lineage>
        <taxon>Eukaryota</taxon>
        <taxon>Metazoa</taxon>
        <taxon>Ecdysozoa</taxon>
        <taxon>Nematoda</taxon>
        <taxon>Chromadorea</taxon>
        <taxon>Rhabditida</taxon>
        <taxon>Tylenchina</taxon>
        <taxon>Tylenchomorpha</taxon>
        <taxon>Tylenchoidea</taxon>
        <taxon>Meloidogynidae</taxon>
        <taxon>Meloidogyninae</taxon>
        <taxon>Meloidogyne</taxon>
    </lineage>
</organism>
<dbReference type="AlphaFoldDB" id="A0A6V7UHT9"/>
<sequence length="40" mass="4530">MYLINTNGNFSVGTIRTWFVVSKKKKYQASYSTKLPLGMG</sequence>
<reference evidence="1 2" key="1">
    <citation type="submission" date="2020-08" db="EMBL/GenBank/DDBJ databases">
        <authorList>
            <person name="Koutsovoulos G."/>
            <person name="Danchin GJ E."/>
        </authorList>
    </citation>
    <scope>NUCLEOTIDE SEQUENCE [LARGE SCALE GENOMIC DNA]</scope>
</reference>
<evidence type="ECO:0000313" key="1">
    <source>
        <dbReference type="EMBL" id="CAD2157095.1"/>
    </source>
</evidence>